<keyword evidence="1" id="KW-0812">Transmembrane</keyword>
<evidence type="ECO:0000313" key="3">
    <source>
        <dbReference type="Proteomes" id="UP000051291"/>
    </source>
</evidence>
<dbReference type="STRING" id="1423820.FC64_GL000968"/>
<name>A0A0R1ZAT1_9LACO</name>
<gene>
    <name evidence="2" type="ORF">FC64_GL000968</name>
</gene>
<dbReference type="AlphaFoldDB" id="A0A0R1ZAT1"/>
<keyword evidence="3" id="KW-1185">Reference proteome</keyword>
<evidence type="ECO:0000256" key="1">
    <source>
        <dbReference type="SAM" id="Phobius"/>
    </source>
</evidence>
<proteinExistence type="predicted"/>
<keyword evidence="1" id="KW-0472">Membrane</keyword>
<feature type="transmembrane region" description="Helical" evidence="1">
    <location>
        <begin position="34"/>
        <end position="53"/>
    </location>
</feature>
<evidence type="ECO:0000313" key="2">
    <source>
        <dbReference type="EMBL" id="KRM51777.1"/>
    </source>
</evidence>
<organism evidence="2 3">
    <name type="scientific">Ligilactobacillus araffinosus DSM 20653</name>
    <dbReference type="NCBI Taxonomy" id="1423820"/>
    <lineage>
        <taxon>Bacteria</taxon>
        <taxon>Bacillati</taxon>
        <taxon>Bacillota</taxon>
        <taxon>Bacilli</taxon>
        <taxon>Lactobacillales</taxon>
        <taxon>Lactobacillaceae</taxon>
        <taxon>Ligilactobacillus</taxon>
    </lineage>
</organism>
<accession>A0A0R1ZAT1</accession>
<dbReference type="RefSeq" id="WP_057906828.1">
    <property type="nucleotide sequence ID" value="NZ_AYYZ01000029.1"/>
</dbReference>
<sequence>MKTGYFDAGGGVVLLALLIVNTFAVNNTLKNFTLVFANVIGAVVYLFKMQILWKYVMPLAVGL</sequence>
<protein>
    <submittedName>
        <fullName evidence="2">Uncharacterized protein</fullName>
    </submittedName>
</protein>
<dbReference type="EMBL" id="AYYZ01000029">
    <property type="protein sequence ID" value="KRM51777.1"/>
    <property type="molecule type" value="Genomic_DNA"/>
</dbReference>
<reference evidence="2 3" key="1">
    <citation type="journal article" date="2015" name="Genome Announc.">
        <title>Expanding the biotechnology potential of lactobacilli through comparative genomics of 213 strains and associated genera.</title>
        <authorList>
            <person name="Sun Z."/>
            <person name="Harris H.M."/>
            <person name="McCann A."/>
            <person name="Guo C."/>
            <person name="Argimon S."/>
            <person name="Zhang W."/>
            <person name="Yang X."/>
            <person name="Jeffery I.B."/>
            <person name="Cooney J.C."/>
            <person name="Kagawa T.F."/>
            <person name="Liu W."/>
            <person name="Song Y."/>
            <person name="Salvetti E."/>
            <person name="Wrobel A."/>
            <person name="Rasinkangas P."/>
            <person name="Parkhill J."/>
            <person name="Rea M.C."/>
            <person name="O'Sullivan O."/>
            <person name="Ritari J."/>
            <person name="Douillard F.P."/>
            <person name="Paul Ross R."/>
            <person name="Yang R."/>
            <person name="Briner A.E."/>
            <person name="Felis G.E."/>
            <person name="de Vos W.M."/>
            <person name="Barrangou R."/>
            <person name="Klaenhammer T.R."/>
            <person name="Caufield P.W."/>
            <person name="Cui Y."/>
            <person name="Zhang H."/>
            <person name="O'Toole P.W."/>
        </authorList>
    </citation>
    <scope>NUCLEOTIDE SEQUENCE [LARGE SCALE GENOMIC DNA]</scope>
    <source>
        <strain evidence="2 3">DSM 20653</strain>
    </source>
</reference>
<comment type="caution">
    <text evidence="2">The sequence shown here is derived from an EMBL/GenBank/DDBJ whole genome shotgun (WGS) entry which is preliminary data.</text>
</comment>
<keyword evidence="1" id="KW-1133">Transmembrane helix</keyword>
<dbReference type="Proteomes" id="UP000051291">
    <property type="component" value="Unassembled WGS sequence"/>
</dbReference>
<dbReference type="PATRIC" id="fig|1423820.4.peg.992"/>